<organism evidence="8 9">
    <name type="scientific">Solitalea koreensis</name>
    <dbReference type="NCBI Taxonomy" id="543615"/>
    <lineage>
        <taxon>Bacteria</taxon>
        <taxon>Pseudomonadati</taxon>
        <taxon>Bacteroidota</taxon>
        <taxon>Sphingobacteriia</taxon>
        <taxon>Sphingobacteriales</taxon>
        <taxon>Sphingobacteriaceae</taxon>
        <taxon>Solitalea</taxon>
    </lineage>
</organism>
<keyword evidence="5 6" id="KW-0472">Membrane</keyword>
<feature type="transmembrane region" description="Helical" evidence="6">
    <location>
        <begin position="351"/>
        <end position="369"/>
    </location>
</feature>
<dbReference type="InterPro" id="IPR050445">
    <property type="entry name" value="Bact_polysacc_biosynth/exp"/>
</dbReference>
<feature type="domain" description="Polysaccharide chain length determinant N-terminal" evidence="7">
    <location>
        <begin position="43"/>
        <end position="135"/>
    </location>
</feature>
<evidence type="ECO:0000256" key="4">
    <source>
        <dbReference type="ARBA" id="ARBA00022989"/>
    </source>
</evidence>
<keyword evidence="3 6" id="KW-0812">Transmembrane</keyword>
<keyword evidence="2" id="KW-1003">Cell membrane</keyword>
<feature type="transmembrane region" description="Helical" evidence="6">
    <location>
        <begin position="54"/>
        <end position="74"/>
    </location>
</feature>
<evidence type="ECO:0000256" key="1">
    <source>
        <dbReference type="ARBA" id="ARBA00004651"/>
    </source>
</evidence>
<keyword evidence="9" id="KW-1185">Reference proteome</keyword>
<dbReference type="AlphaFoldDB" id="A0A521CRH2"/>
<dbReference type="OrthoDB" id="745212at2"/>
<evidence type="ECO:0000259" key="7">
    <source>
        <dbReference type="Pfam" id="PF02706"/>
    </source>
</evidence>
<evidence type="ECO:0000256" key="6">
    <source>
        <dbReference type="SAM" id="Phobius"/>
    </source>
</evidence>
<dbReference type="PANTHER" id="PTHR32309:SF31">
    <property type="entry name" value="CAPSULAR EXOPOLYSACCHARIDE FAMILY"/>
    <property type="match status" value="1"/>
</dbReference>
<dbReference type="EMBL" id="FXSZ01000004">
    <property type="protein sequence ID" value="SMO61270.1"/>
    <property type="molecule type" value="Genomic_DNA"/>
</dbReference>
<dbReference type="InterPro" id="IPR003856">
    <property type="entry name" value="LPS_length_determ_N"/>
</dbReference>
<comment type="subcellular location">
    <subcellularLocation>
        <location evidence="1">Cell membrane</location>
        <topology evidence="1">Multi-pass membrane protein</topology>
    </subcellularLocation>
</comment>
<proteinExistence type="predicted"/>
<dbReference type="Pfam" id="PF02706">
    <property type="entry name" value="Wzz"/>
    <property type="match status" value="1"/>
</dbReference>
<protein>
    <submittedName>
        <fullName evidence="8">Chain length determinant protein</fullName>
    </submittedName>
</protein>
<evidence type="ECO:0000256" key="2">
    <source>
        <dbReference type="ARBA" id="ARBA00022475"/>
    </source>
</evidence>
<dbReference type="Proteomes" id="UP000315971">
    <property type="component" value="Unassembled WGS sequence"/>
</dbReference>
<reference evidence="8 9" key="1">
    <citation type="submission" date="2017-05" db="EMBL/GenBank/DDBJ databases">
        <authorList>
            <person name="Varghese N."/>
            <person name="Submissions S."/>
        </authorList>
    </citation>
    <scope>NUCLEOTIDE SEQUENCE [LARGE SCALE GENOMIC DNA]</scope>
    <source>
        <strain evidence="8 9">DSM 21342</strain>
    </source>
</reference>
<evidence type="ECO:0000256" key="3">
    <source>
        <dbReference type="ARBA" id="ARBA00022692"/>
    </source>
</evidence>
<gene>
    <name evidence="8" type="ORF">SAMN06265350_104247</name>
</gene>
<sequence length="380" mass="41575">MNGNNSNNDLVEYTVPSVEGKKVETKSVLADDEISLKEVIEKLVEWWQYLLSKWVIIVAAGLLGGAIGFTYALFQKPQYTARLTFALEEEKGGGLGAYAGLASQFGIDLGGGGGGIFAGDNLIELMKSRSMIERTLLSEVDINGKKQTLAEYYIDINGLRENWAKKPELSNINFPINASRDKFTRAQDSVLNTITENLKKSTISVDKTDKKLSILAVTCKSENELFSKSLTEGLVATVTGFYTKTKTGRSAKNVAILQNKADSLRNEMNRAMYGRAAAVDQTLNLNPARQTATIPSQRKTIDVQMLSSAYAEVVKNLEISKMALMRDTPLIQVIDEPILPLGKEKFGKMKGLMLGGILAGFLTIIGLLGRKVFSGILEED</sequence>
<dbReference type="GO" id="GO:0005886">
    <property type="term" value="C:plasma membrane"/>
    <property type="evidence" value="ECO:0007669"/>
    <property type="project" value="UniProtKB-SubCell"/>
</dbReference>
<accession>A0A521CRH2</accession>
<evidence type="ECO:0000256" key="5">
    <source>
        <dbReference type="ARBA" id="ARBA00023136"/>
    </source>
</evidence>
<dbReference type="RefSeq" id="WP_142603271.1">
    <property type="nucleotide sequence ID" value="NZ_FXSZ01000004.1"/>
</dbReference>
<evidence type="ECO:0000313" key="8">
    <source>
        <dbReference type="EMBL" id="SMO61270.1"/>
    </source>
</evidence>
<dbReference type="PANTHER" id="PTHR32309">
    <property type="entry name" value="TYROSINE-PROTEIN KINASE"/>
    <property type="match status" value="1"/>
</dbReference>
<evidence type="ECO:0000313" key="9">
    <source>
        <dbReference type="Proteomes" id="UP000315971"/>
    </source>
</evidence>
<keyword evidence="4 6" id="KW-1133">Transmembrane helix</keyword>
<name>A0A521CRH2_9SPHI</name>